<evidence type="ECO:0000259" key="6">
    <source>
        <dbReference type="PROSITE" id="PS50279"/>
    </source>
</evidence>
<dbReference type="InterPro" id="IPR050098">
    <property type="entry name" value="TFPI/VKTCI-like"/>
</dbReference>
<evidence type="ECO:0000313" key="8">
    <source>
        <dbReference type="Proteomes" id="UP001642540"/>
    </source>
</evidence>
<dbReference type="InterPro" id="IPR002223">
    <property type="entry name" value="Kunitz_BPTI"/>
</dbReference>
<dbReference type="Pfam" id="PF00014">
    <property type="entry name" value="Kunitz_BPTI"/>
    <property type="match status" value="1"/>
</dbReference>
<feature type="domain" description="BPTI/Kunitz inhibitor" evidence="6">
    <location>
        <begin position="38"/>
        <end position="91"/>
    </location>
</feature>
<dbReference type="SUPFAM" id="SSF57362">
    <property type="entry name" value="BPTI-like"/>
    <property type="match status" value="1"/>
</dbReference>
<evidence type="ECO:0000256" key="4">
    <source>
        <dbReference type="SAM" id="MobiDB-lite"/>
    </source>
</evidence>
<dbReference type="InterPro" id="IPR036880">
    <property type="entry name" value="Kunitz_BPTI_sf"/>
</dbReference>
<evidence type="ECO:0000256" key="5">
    <source>
        <dbReference type="SAM" id="SignalP"/>
    </source>
</evidence>
<evidence type="ECO:0000256" key="3">
    <source>
        <dbReference type="ARBA" id="ARBA00023157"/>
    </source>
</evidence>
<dbReference type="EMBL" id="CAXLJM020000001">
    <property type="protein sequence ID" value="CAL8068462.1"/>
    <property type="molecule type" value="Genomic_DNA"/>
</dbReference>
<feature type="signal peptide" evidence="5">
    <location>
        <begin position="1"/>
        <end position="26"/>
    </location>
</feature>
<keyword evidence="8" id="KW-1185">Reference proteome</keyword>
<evidence type="ECO:0000313" key="7">
    <source>
        <dbReference type="EMBL" id="CAL8068462.1"/>
    </source>
</evidence>
<dbReference type="PANTHER" id="PTHR10083:SF374">
    <property type="entry name" value="BPTI_KUNITZ INHIBITOR DOMAIN-CONTAINING PROTEIN"/>
    <property type="match status" value="1"/>
</dbReference>
<evidence type="ECO:0000256" key="2">
    <source>
        <dbReference type="ARBA" id="ARBA00022900"/>
    </source>
</evidence>
<feature type="chain" id="PRO_5046814206" description="BPTI/Kunitz inhibitor domain-containing protein" evidence="5">
    <location>
        <begin position="27"/>
        <end position="115"/>
    </location>
</feature>
<comment type="caution">
    <text evidence="7">The sequence shown here is derived from an EMBL/GenBank/DDBJ whole genome shotgun (WGS) entry which is preliminary data.</text>
</comment>
<keyword evidence="5" id="KW-0732">Signal</keyword>
<name>A0ABP1PI75_9HEXA</name>
<reference evidence="7 8" key="1">
    <citation type="submission" date="2024-08" db="EMBL/GenBank/DDBJ databases">
        <authorList>
            <person name="Cucini C."/>
            <person name="Frati F."/>
        </authorList>
    </citation>
    <scope>NUCLEOTIDE SEQUENCE [LARGE SCALE GENOMIC DNA]</scope>
</reference>
<sequence>MGLKNHRVVLRIIIVFVAIAVHSISAVPAPPQRNNNPCLLPPHQKGKPACLALLHRFTFNSTTGECENYFYGGCYGTENIYDSMEQCYKTCVVSNPAKSGENNRNKIQKISFPSS</sequence>
<keyword evidence="1" id="KW-0646">Protease inhibitor</keyword>
<dbReference type="SMART" id="SM00131">
    <property type="entry name" value="KU"/>
    <property type="match status" value="1"/>
</dbReference>
<protein>
    <recommendedName>
        <fullName evidence="6">BPTI/Kunitz inhibitor domain-containing protein</fullName>
    </recommendedName>
</protein>
<dbReference type="PROSITE" id="PS50279">
    <property type="entry name" value="BPTI_KUNITZ_2"/>
    <property type="match status" value="1"/>
</dbReference>
<evidence type="ECO:0000256" key="1">
    <source>
        <dbReference type="ARBA" id="ARBA00022690"/>
    </source>
</evidence>
<dbReference type="PANTHER" id="PTHR10083">
    <property type="entry name" value="KUNITZ-TYPE PROTEASE INHIBITOR-RELATED"/>
    <property type="match status" value="1"/>
</dbReference>
<feature type="region of interest" description="Disordered" evidence="4">
    <location>
        <begin position="96"/>
        <end position="115"/>
    </location>
</feature>
<dbReference type="Gene3D" id="4.10.410.10">
    <property type="entry name" value="Pancreatic trypsin inhibitor Kunitz domain"/>
    <property type="match status" value="1"/>
</dbReference>
<accession>A0ABP1PI75</accession>
<keyword evidence="2" id="KW-0722">Serine protease inhibitor</keyword>
<organism evidence="7 8">
    <name type="scientific">Orchesella dallaii</name>
    <dbReference type="NCBI Taxonomy" id="48710"/>
    <lineage>
        <taxon>Eukaryota</taxon>
        <taxon>Metazoa</taxon>
        <taxon>Ecdysozoa</taxon>
        <taxon>Arthropoda</taxon>
        <taxon>Hexapoda</taxon>
        <taxon>Collembola</taxon>
        <taxon>Entomobryomorpha</taxon>
        <taxon>Entomobryoidea</taxon>
        <taxon>Orchesellidae</taxon>
        <taxon>Orchesellinae</taxon>
        <taxon>Orchesella</taxon>
    </lineage>
</organism>
<proteinExistence type="predicted"/>
<dbReference type="Proteomes" id="UP001642540">
    <property type="component" value="Unassembled WGS sequence"/>
</dbReference>
<keyword evidence="3" id="KW-1015">Disulfide bond</keyword>
<gene>
    <name evidence="7" type="ORF">ODALV1_LOCUS283</name>
</gene>